<dbReference type="Proteomes" id="UP000005365">
    <property type="component" value="Unassembled WGS sequence"/>
</dbReference>
<gene>
    <name evidence="2" type="ORF">NEISICOT_02115</name>
</gene>
<sequence length="50" mass="5752">MRQTKELCLTCLGYAKMKKGRLKTLLILIGFQTICVYFKKSSNQFAICFA</sequence>
<evidence type="ECO:0000256" key="1">
    <source>
        <dbReference type="SAM" id="Phobius"/>
    </source>
</evidence>
<name>C6M6G3_NEISI</name>
<organism evidence="2 3">
    <name type="scientific">Neisseria sicca ATCC 29256</name>
    <dbReference type="NCBI Taxonomy" id="547045"/>
    <lineage>
        <taxon>Bacteria</taxon>
        <taxon>Pseudomonadati</taxon>
        <taxon>Pseudomonadota</taxon>
        <taxon>Betaproteobacteria</taxon>
        <taxon>Neisseriales</taxon>
        <taxon>Neisseriaceae</taxon>
        <taxon>Neisseria</taxon>
    </lineage>
</organism>
<keyword evidence="3" id="KW-1185">Reference proteome</keyword>
<evidence type="ECO:0000313" key="3">
    <source>
        <dbReference type="Proteomes" id="UP000005365"/>
    </source>
</evidence>
<comment type="caution">
    <text evidence="2">The sequence shown here is derived from an EMBL/GenBank/DDBJ whole genome shotgun (WGS) entry which is preliminary data.</text>
</comment>
<keyword evidence="1" id="KW-1133">Transmembrane helix</keyword>
<reference evidence="2" key="1">
    <citation type="submission" date="2009-07" db="EMBL/GenBank/DDBJ databases">
        <authorList>
            <person name="Weinstock G."/>
            <person name="Sodergren E."/>
            <person name="Clifton S."/>
            <person name="Fulton L."/>
            <person name="Fulton B."/>
            <person name="Courtney L."/>
            <person name="Fronick C."/>
            <person name="Harrison M."/>
            <person name="Strong C."/>
            <person name="Farmer C."/>
            <person name="Delahaunty K."/>
            <person name="Markovic C."/>
            <person name="Hall O."/>
            <person name="Minx P."/>
            <person name="Tomlinson C."/>
            <person name="Mitreva M."/>
            <person name="Nelson J."/>
            <person name="Hou S."/>
            <person name="Wollam A."/>
            <person name="Pepin K.H."/>
            <person name="Johnson M."/>
            <person name="Bhonagiri V."/>
            <person name="Nash W.E."/>
            <person name="Warren W."/>
            <person name="Chinwalla A."/>
            <person name="Mardis E.R."/>
            <person name="Wilson R.K."/>
        </authorList>
    </citation>
    <scope>NUCLEOTIDE SEQUENCE [LARGE SCALE GENOMIC DNA]</scope>
    <source>
        <strain evidence="2">ATCC 29256</strain>
    </source>
</reference>
<keyword evidence="1" id="KW-0812">Transmembrane</keyword>
<keyword evidence="1" id="KW-0472">Membrane</keyword>
<accession>C6M6G3</accession>
<protein>
    <submittedName>
        <fullName evidence="2">Uncharacterized protein</fullName>
    </submittedName>
</protein>
<dbReference type="AlphaFoldDB" id="C6M6G3"/>
<proteinExistence type="predicted"/>
<evidence type="ECO:0000313" key="2">
    <source>
        <dbReference type="EMBL" id="EET44162.1"/>
    </source>
</evidence>
<feature type="transmembrane region" description="Helical" evidence="1">
    <location>
        <begin position="21"/>
        <end position="39"/>
    </location>
</feature>
<dbReference type="EMBL" id="ACKO02000012">
    <property type="protein sequence ID" value="EET44162.1"/>
    <property type="molecule type" value="Genomic_DNA"/>
</dbReference>